<dbReference type="GO" id="GO:0016301">
    <property type="term" value="F:kinase activity"/>
    <property type="evidence" value="ECO:0007669"/>
    <property type="project" value="UniProtKB-KW"/>
</dbReference>
<evidence type="ECO:0000256" key="2">
    <source>
        <dbReference type="ARBA" id="ARBA00012759"/>
    </source>
</evidence>
<name>A0A5N5QLA6_9AGAM</name>
<dbReference type="Pfam" id="PF20255">
    <property type="entry name" value="DUF6606"/>
    <property type="match status" value="1"/>
</dbReference>
<keyword evidence="3" id="KW-0645">Protease</keyword>
<comment type="caution">
    <text evidence="10">The sequence shown here is derived from an EMBL/GenBank/DDBJ whole genome shotgun (WGS) entry which is preliminary data.</text>
</comment>
<evidence type="ECO:0000259" key="8">
    <source>
        <dbReference type="Pfam" id="PF12359"/>
    </source>
</evidence>
<dbReference type="InterPro" id="IPR051346">
    <property type="entry name" value="OTU_Deubiquitinase"/>
</dbReference>
<keyword evidence="5" id="KW-0378">Hydrolase</keyword>
<reference evidence="10 11" key="1">
    <citation type="journal article" date="2019" name="Fungal Biol. Biotechnol.">
        <title>Draft genome sequence of fastidious pathogen Ceratobasidium theobromae, which causes vascular-streak dieback in Theobroma cacao.</title>
        <authorList>
            <person name="Ali S.S."/>
            <person name="Asman A."/>
            <person name="Shao J."/>
            <person name="Firmansyah A.P."/>
            <person name="Susilo A.W."/>
            <person name="Rosmana A."/>
            <person name="McMahon P."/>
            <person name="Junaid M."/>
            <person name="Guest D."/>
            <person name="Kheng T.Y."/>
            <person name="Meinhardt L.W."/>
            <person name="Bailey B.A."/>
        </authorList>
    </citation>
    <scope>NUCLEOTIDE SEQUENCE [LARGE SCALE GENOMIC DNA]</scope>
    <source>
        <strain evidence="10 11">CT2</strain>
    </source>
</reference>
<dbReference type="Pfam" id="PF12359">
    <property type="entry name" value="DUF3645"/>
    <property type="match status" value="1"/>
</dbReference>
<dbReference type="Pfam" id="PF12340">
    <property type="entry name" value="DUF3638"/>
    <property type="match status" value="1"/>
</dbReference>
<keyword evidence="11" id="KW-1185">Reference proteome</keyword>
<dbReference type="InterPro" id="IPR022105">
    <property type="entry name" value="DUF3645"/>
</dbReference>
<evidence type="ECO:0000259" key="7">
    <source>
        <dbReference type="Pfam" id="PF12340"/>
    </source>
</evidence>
<dbReference type="OrthoDB" id="3182339at2759"/>
<sequence>MTRSTGCFALVDLRRCWFTDSGQSCWARSAVLVHNLLLKKGRFTGGAGVIALTLLPPKRYTKDILQIDKPPRGGVHKYGYFFPLSTSQNMDLPSPHSDVLHHLAYHIFLPLRLPQKESSATHNQEVSLEILSSVIRAARRYQALRIDSEDAAQWNHIIPMLHHIHNDLQVPLETASLTRNIAAMKKDNIMSLHVRAQNTAVIIRKYRDKTTFEVFEVQPRTADVMSIPGKLVRNFPGPVVEVSSTIANDIEFISEISSFLVQMDTKEFSEATPTTRKAGSNVRESRDSMDPNYFIQLLFGILRGMGTMIHPPRITKRIADEVLWKNAEKPWRRSPIWLIIRVALQTSLDSRSTYKHFMVFYLADLLSRCHQHESFSSDLLHAMRAKIAIRLYKLKDSAPSQVVEVVRIAVEDTQKVLVERWKSIQTDQAQSLGEIRRPTSSETEASVRHSLINSRACLEAVFKGRTGRMPRTHFSPSHEPRLENIQAFALYATGGLSRSVSNHKHVALFDFEASVFDNLSAWTKVNLKQALDSCKAIQSCFQQYLTKAREHYSVDVADQSIMILVLMKLWVAMDELATADCPLLLHFSPEIPDNILDPLLLRTALHLEHARLVQEHIRNRHARASSSSFNSVFSDDASHRSFAVQYFRQSPKHQSLKQTIEHDAQLERDKRLHELAHKNYEYEQLGYYAQELEHTYVETPRSRKKKHPQKRCEKCKTENRRNNMIIAPHEWPLPERQCDAEVAVFELDPPVAFTIWRDMTFAVLVDLAEARNREKFTPHTTLEGYSVLSRYMSRELGVSQQIELASSTKSFNRTHYKSAIKIPASQLQVCVNNGLQLRLYDKVNGMRGASPFLEPSFAKYGTLKILPGSYYKHLNYALEDTNHTSNQVLADQYDCPKELSIHEHIAFGTLRSGPRLQWMNIARGLEENNFTFNSEEVRLLHTQAAWQIGPMTRDGSREWHEELGIPEFGKLLVVHSRRLLERVKANWLEANSVATIISLVARLLASSPPNDVAQDIYRLLREARAVAFEWLTTLQVKLQMAEVDADIMNYQVRICEMAAICRSTFDVDPTHMPRLLSTIEDFSTFLKCSIVLFDNKPPDINNSPTSLQVTLGRDCRLSHKALPNILKNINLDEKLLSMPISSVWPDLNPGANGWKVLEAPNGRWVSTTTTSKDGNISQLVHFNVLDGQLLVDGKPLGRLPRGYVQHPDYIRLFGQKILDVVPANFPGMEFTTRERIDGHQVSFTFSGKQIIIQARKDGQLFELVPHSELSKDFPEFLSVDYHHWADLTHKSLEFRSLSSPWSSSDRQWVLHFGPDGTSTVKRVGNPASLLVDIHSSLFNFFARQLSPLESPRYFHTTRSFDGKTQVELPRMKLSFFINEEGQLESHNFRGQIVDEKQSTGTMFGLINQLVLIAKDPISKLLPQARTVIIPHGDVQFTTHEHHASVTICLDSRRHIQFHQYKVDEDLGYLASDSGLTSRLFKIYLHALTSHCLPDPLTGRTGCEEALYDLSAAATSSFEQINEDQAKLLKLIGSLSPKREYYPAHLKCMQTTHWVNLPPLSQHYAFSAATATILKHADTLQLFNPLGFSVEDYIITHEDILLKRAAQRTNGYYPSESFEFTSQALGQPGTQDIVYNGRDDLIGTWEEAGQSAVWVARLAFSYWDRPFYKPYDLVKVAESWGSLEVPRSDLMLTFSPDWLDLKLSTSWIALYDLCRYAPVSGNKYGFCISLAAAAFSGKVSSDLLATFVSFASNLLFRSLDPPRYHSFKLKDGYKPTVNRIRAILLKSTHRLKDTPSGKLLKFEGETSREFEQRRIAHYDSEIAQNLSKLSQSLLNQWPSTFLHLSLPEYSPWLLTNDCLPRVKDYFASCARNIELRSHFQQVKYVLSSHPVSEGSNFVRMAHYTIDHPSSICIRGSRNPWKSLSMGNLMSDRTCQSHAGFSRLSQDPIFTKTGPAADTSRLSGLFTEFKRSSQPLDRQYGEQLDESRRDLATKATVALPGELPPADLLIENAKVCRAYLHTVFRRLVSSLSALTAIDHIVSISGLWPRVLPRTLLFHLTLKARIKLDTLPTWRRGIVEYALAFVGYQRSQRLVSLSMLGNTEEFYRELDLTTNENTVGINNLDWILIQIDGNFGARSVQHQVAKEMISPSSGSNMVLQLNMGEGKSSVIVPFIAASLANTKQLVRVIVLKPLWRQMFHLLVNRLSGLANRRIYYLPFGRHIRVDESKAQKLKDLYRECMHEGGILLAQPEHVLSFKLMGIDQLISAKTDQEIAIAHRLREMQNWLSGQARDILDESDEILHVRYQLVYTVGEQQPLEDHPDRWITTQNVLRLLATHIGRLEPNYPASLKYETKKQGQFPFIRIMLDCDDEVEQELISAISWDILGGQIPNLNCTRLPSPVRKLALKFITEKNFSYQGYQNLKQKCDSTTWKGLLLVRGLLASGIVVFALKYKHYRVDYGLDLSRSLLAVPYRAKQDIPSLRAEFGHPDVAVVLTCLSYYYKGLTEDQLDQCFELLYKLDNPTLEYEQWTQRSSTIPTDLRQLNGVNIKDREQFRNRIIPTFSRNFSVIDFFLSSVVFPKEAKEFSEKLSTSGWDLAEKKAHVATGFSGTNDNRYLLPTSIAQTDPVKQLCTNALVLTFLLQPENNHYLCMRSDDGKPLTTDKFLELLVSQEPEIRVLLDVGAQMLELQNEELVRCWLNLKPDIEAAVYFNDRDEIVVLPQRGTPSPLHSSPFAQRLDKCVVYLDDGHTRGTDLKLLRNTRALVTLGPKVTKDRLLQGCMRMRQLGHGQSVMFAAPPEIDNQIRNASPRALGVEDKVDTLDVLRWAMLETCKDLQHHVSHWAQQGVEHHRRAEAQLKYEKNRSISTLKQAWTTPESRSLEKMYGVPPPHLGVEHSSFTQQAFAIPSLRERLELLGIQRLDDPSMDEEQEREVSHEIEREQQVERPLKRQPAIHAIHSDVHHFIQTGTMQAQHSGIVSLFLPLGSSSTRSWSQELFASIDFLRTIAGTSGHYLSDFIRPVNWVVRGKGNVLLVLGPQEVNGLLPLIRQSSLVRLHVYAPRVTRSMRSFSDLQFYSVPARANPSKIFQLARTQIQFDLFAGQLYLADYEEYLLLCAILGLHALPCNQNEQIDSQVESDGFIKPENRFHIAEYYPEYAQCKFTSSPIPILRDLIGRRRKGMKYIGTHIGGILHGQALTQNDF</sequence>
<evidence type="ECO:0000256" key="1">
    <source>
        <dbReference type="ARBA" id="ARBA00000707"/>
    </source>
</evidence>
<dbReference type="GO" id="GO:0006508">
    <property type="term" value="P:proteolysis"/>
    <property type="evidence" value="ECO:0007669"/>
    <property type="project" value="UniProtKB-KW"/>
</dbReference>
<protein>
    <recommendedName>
        <fullName evidence="2">ubiquitinyl hydrolase 1</fullName>
        <ecNumber evidence="2">3.4.19.12</ecNumber>
    </recommendedName>
</protein>
<feature type="domain" description="DUF3645" evidence="8">
    <location>
        <begin position="2460"/>
        <end position="2493"/>
    </location>
</feature>
<dbReference type="InterPro" id="IPR046541">
    <property type="entry name" value="DUF6606"/>
</dbReference>
<evidence type="ECO:0000256" key="3">
    <source>
        <dbReference type="ARBA" id="ARBA00022670"/>
    </source>
</evidence>
<feature type="domain" description="DUF6606" evidence="9">
    <location>
        <begin position="104"/>
        <end position="366"/>
    </location>
</feature>
<dbReference type="PANTHER" id="PTHR13367:SF34">
    <property type="match status" value="1"/>
</dbReference>
<evidence type="ECO:0000256" key="5">
    <source>
        <dbReference type="ARBA" id="ARBA00022801"/>
    </source>
</evidence>
<dbReference type="GO" id="GO:0004843">
    <property type="term" value="F:cysteine-type deubiquitinase activity"/>
    <property type="evidence" value="ECO:0007669"/>
    <property type="project" value="UniProtKB-EC"/>
</dbReference>
<evidence type="ECO:0000313" key="11">
    <source>
        <dbReference type="Proteomes" id="UP000383932"/>
    </source>
</evidence>
<accession>A0A5N5QLA6</accession>
<dbReference type="Proteomes" id="UP000383932">
    <property type="component" value="Unassembled WGS sequence"/>
</dbReference>
<organism evidence="10 11">
    <name type="scientific">Ceratobasidium theobromae</name>
    <dbReference type="NCBI Taxonomy" id="1582974"/>
    <lineage>
        <taxon>Eukaryota</taxon>
        <taxon>Fungi</taxon>
        <taxon>Dikarya</taxon>
        <taxon>Basidiomycota</taxon>
        <taxon>Agaricomycotina</taxon>
        <taxon>Agaricomycetes</taxon>
        <taxon>Cantharellales</taxon>
        <taxon>Ceratobasidiaceae</taxon>
        <taxon>Ceratobasidium</taxon>
    </lineage>
</organism>
<keyword evidence="6" id="KW-0788">Thiol protease</keyword>
<evidence type="ECO:0000313" key="10">
    <source>
        <dbReference type="EMBL" id="KAB5592328.1"/>
    </source>
</evidence>
<keyword evidence="10" id="KW-0418">Kinase</keyword>
<keyword evidence="10" id="KW-0808">Transferase</keyword>
<evidence type="ECO:0000256" key="6">
    <source>
        <dbReference type="ARBA" id="ARBA00022807"/>
    </source>
</evidence>
<dbReference type="EC" id="3.4.19.12" evidence="2"/>
<gene>
    <name evidence="10" type="ORF">CTheo_4209</name>
</gene>
<proteinExistence type="predicted"/>
<dbReference type="PANTHER" id="PTHR13367">
    <property type="entry name" value="UBIQUITIN THIOESTERASE"/>
    <property type="match status" value="1"/>
</dbReference>
<evidence type="ECO:0000259" key="9">
    <source>
        <dbReference type="Pfam" id="PF20255"/>
    </source>
</evidence>
<evidence type="ECO:0000256" key="4">
    <source>
        <dbReference type="ARBA" id="ARBA00022786"/>
    </source>
</evidence>
<keyword evidence="4" id="KW-0833">Ubl conjugation pathway</keyword>
<dbReference type="EMBL" id="SSOP01000068">
    <property type="protein sequence ID" value="KAB5592328.1"/>
    <property type="molecule type" value="Genomic_DNA"/>
</dbReference>
<comment type="catalytic activity">
    <reaction evidence="1">
        <text>Thiol-dependent hydrolysis of ester, thioester, amide, peptide and isopeptide bonds formed by the C-terminal Gly of ubiquitin (a 76-residue protein attached to proteins as an intracellular targeting signal).</text>
        <dbReference type="EC" id="3.4.19.12"/>
    </reaction>
</comment>
<dbReference type="InterPro" id="IPR022099">
    <property type="entry name" value="DUF3638"/>
</dbReference>
<feature type="domain" description="DUF3638" evidence="7">
    <location>
        <begin position="2118"/>
        <end position="2339"/>
    </location>
</feature>